<keyword evidence="3" id="KW-0862">Zinc</keyword>
<dbReference type="PANTHER" id="PTHR48102">
    <property type="entry name" value="ATP-DEPENDENT CLP PROTEASE ATP-BINDING SUBUNIT CLPX-LIKE, MITOCHONDRIAL-RELATED"/>
    <property type="match status" value="1"/>
</dbReference>
<dbReference type="GeneID" id="108041191"/>
<dbReference type="PROSITE" id="PS50103">
    <property type="entry name" value="ZF_C3H1"/>
    <property type="match status" value="1"/>
</dbReference>
<feature type="domain" description="C3H1-type" evidence="5">
    <location>
        <begin position="1"/>
        <end position="25"/>
    </location>
</feature>
<dbReference type="InterPro" id="IPR050052">
    <property type="entry name" value="ATP-dep_Clp_protease_ClpX"/>
</dbReference>
<evidence type="ECO:0000256" key="3">
    <source>
        <dbReference type="PROSITE-ProRule" id="PRU00723"/>
    </source>
</evidence>
<keyword evidence="3" id="KW-0479">Metal-binding</keyword>
<evidence type="ECO:0000313" key="7">
    <source>
        <dbReference type="Proteomes" id="UP001652680"/>
    </source>
</evidence>
<organism evidence="8">
    <name type="scientific">Drosophila rhopaloa</name>
    <name type="common">Fruit fly</name>
    <dbReference type="NCBI Taxonomy" id="1041015"/>
    <lineage>
        <taxon>Eukaryota</taxon>
        <taxon>Metazoa</taxon>
        <taxon>Ecdysozoa</taxon>
        <taxon>Arthropoda</taxon>
        <taxon>Hexapoda</taxon>
        <taxon>Insecta</taxon>
        <taxon>Pterygota</taxon>
        <taxon>Neoptera</taxon>
        <taxon>Endopterygota</taxon>
        <taxon>Diptera</taxon>
        <taxon>Brachycera</taxon>
        <taxon>Muscomorpha</taxon>
        <taxon>Ephydroidea</taxon>
        <taxon>Drosophilidae</taxon>
        <taxon>Drosophila</taxon>
        <taxon>Sophophora</taxon>
    </lineage>
</organism>
<dbReference type="GO" id="GO:0008270">
    <property type="term" value="F:zinc ion binding"/>
    <property type="evidence" value="ECO:0007669"/>
    <property type="project" value="UniProtKB-KW"/>
</dbReference>
<dbReference type="Pfam" id="PF10431">
    <property type="entry name" value="ClpB_D2-small"/>
    <property type="match status" value="1"/>
</dbReference>
<dbReference type="Gene3D" id="3.40.50.300">
    <property type="entry name" value="P-loop containing nucleotide triphosphate hydrolases"/>
    <property type="match status" value="1"/>
</dbReference>
<proteinExistence type="predicted"/>
<reference evidence="8" key="2">
    <citation type="submission" date="2025-04" db="UniProtKB">
        <authorList>
            <consortium name="RefSeq"/>
        </authorList>
    </citation>
    <scope>IDENTIFICATION</scope>
</reference>
<dbReference type="NCBIfam" id="NF003745">
    <property type="entry name" value="PRK05342.1"/>
    <property type="match status" value="1"/>
</dbReference>
<reference evidence="7" key="1">
    <citation type="journal article" date="2021" name="Elife">
        <title>Highly contiguous assemblies of 101 drosophilid genomes.</title>
        <authorList>
            <person name="Kim B.Y."/>
            <person name="Wang J.R."/>
            <person name="Miller D.E."/>
            <person name="Barmina O."/>
            <person name="Delaney E."/>
            <person name="Thompson A."/>
            <person name="Comeault A.A."/>
            <person name="Peede D."/>
            <person name="D'Agostino E.R."/>
            <person name="Pelaez J."/>
            <person name="Aguilar J.M."/>
            <person name="Haji D."/>
            <person name="Matsunaga T."/>
            <person name="Armstrong E.E."/>
            <person name="Zych M."/>
            <person name="Ogawa Y."/>
            <person name="Stamenkovic-Radak M."/>
            <person name="Jelic M."/>
            <person name="Veselinovic M.S."/>
            <person name="Tanaskovic M."/>
            <person name="Eric P."/>
            <person name="Gao J.J."/>
            <person name="Katoh T.K."/>
            <person name="Toda M.J."/>
            <person name="Watabe H."/>
            <person name="Watada M."/>
            <person name="Davis J.S."/>
            <person name="Moyle L.C."/>
            <person name="Manoli G."/>
            <person name="Bertolini E."/>
            <person name="Kostal V."/>
            <person name="Hawley R.S."/>
            <person name="Takahashi A."/>
            <person name="Jones C.D."/>
            <person name="Price D.K."/>
            <person name="Whiteman N."/>
            <person name="Kopp A."/>
            <person name="Matute D.R."/>
            <person name="Petrov D.A."/>
        </authorList>
    </citation>
    <scope>NUCLEOTIDE SEQUENCE [LARGE SCALE GENOMIC DNA]</scope>
</reference>
<evidence type="ECO:0000313" key="6">
    <source>
        <dbReference type="EnsemblMetazoa" id="XP_016974514.1"/>
    </source>
</evidence>
<dbReference type="InterPro" id="IPR000571">
    <property type="entry name" value="Znf_CCCH"/>
</dbReference>
<reference evidence="6" key="3">
    <citation type="submission" date="2025-05" db="UniProtKB">
        <authorList>
            <consortium name="EnsemblMetazoa"/>
        </authorList>
    </citation>
    <scope>IDENTIFICATION</scope>
</reference>
<evidence type="ECO:0000256" key="4">
    <source>
        <dbReference type="SAM" id="MobiDB-lite"/>
    </source>
</evidence>
<keyword evidence="1" id="KW-0547">Nucleotide-binding</keyword>
<dbReference type="OrthoDB" id="1721884at2759"/>
<feature type="compositionally biased region" description="Polar residues" evidence="4">
    <location>
        <begin position="651"/>
        <end position="664"/>
    </location>
</feature>
<dbReference type="InterPro" id="IPR027417">
    <property type="entry name" value="P-loop_NTPase"/>
</dbReference>
<keyword evidence="7" id="KW-1185">Reference proteome</keyword>
<dbReference type="InterPro" id="IPR003593">
    <property type="entry name" value="AAA+_ATPase"/>
</dbReference>
<dbReference type="EnsemblMetazoa" id="XM_017119025.1">
    <property type="protein sequence ID" value="XP_016974514.1"/>
    <property type="gene ID" value="LOC108041191"/>
</dbReference>
<dbReference type="SUPFAM" id="SSF52540">
    <property type="entry name" value="P-loop containing nucleoside triphosphate hydrolases"/>
    <property type="match status" value="1"/>
</dbReference>
<dbReference type="FunFam" id="1.10.8.60:FF:000002">
    <property type="entry name" value="ATP-dependent Clp protease ATP-binding subunit ClpX"/>
    <property type="match status" value="1"/>
</dbReference>
<evidence type="ECO:0000256" key="1">
    <source>
        <dbReference type="ARBA" id="ARBA00022741"/>
    </source>
</evidence>
<dbReference type="InterPro" id="IPR003959">
    <property type="entry name" value="ATPase_AAA_core"/>
</dbReference>
<dbReference type="Pfam" id="PF07724">
    <property type="entry name" value="AAA_2"/>
    <property type="match status" value="1"/>
</dbReference>
<sequence>MSVCLNFVNGNCKYGESCYKEHVDLKRVLKEDIESSINGRVWPFSAYGPFYLKGNFPNFIEDDSFEEVRLRYYKAKRMNLVEVYYRQFCRDWMVAKNKLHSLLQMSSQTVSTMIDLYQQPSKYGNPCCARNSMSGSIRAPAFKESNQAQPEKNHPLCSCGQKQNLQTTGICFGQDTGQTKNNWNDSVGNTLTPQPFGNSNVGFNDQGKFFFNEKPNPFGNSLVQLSEEESPTKAEEKKWGKHPPAPQKIMEYLDKHVVGQHLSKKVLAVAVYNHYKRIHNNLPQQKPQYSSDNVDQDVTPRLDQLQISGNCFALTSSPEKEIPTDVGLGKETTISESNSELDRESEDVNLEKSNIIMLGPTGSGKTLIAKTIAKCLDVPFAICDCTTLTPAGYVGEDIESALLTLLRAAGNNVERAQTGIVYLDEVDKICALPQSKQRCDIGGRGVQQGMLKMLEGSLVNLSGRKLLYGNKVQLDTTNILFVASGAFTGLNKIIAHRLNEKGSDLASTSESGSPLMDQDDRDRYLTKVQTCDLVEFGMIPEFIGRFPVVVPFHSFDVSMLVRILTEPRSALITQYKALLDMDDVNLTFTEEAVEAIAQLAMERDTGARGLRSIMEQLLLDPMFLVPGSDIRRVHITADCVKGKSAPEYSRDTNSSDSGMNLINL</sequence>
<dbReference type="InterPro" id="IPR019489">
    <property type="entry name" value="Clp_ATPase_C"/>
</dbReference>
<dbReference type="RefSeq" id="XP_016974514.1">
    <property type="nucleotide sequence ID" value="XM_017119025.1"/>
</dbReference>
<evidence type="ECO:0000256" key="2">
    <source>
        <dbReference type="ARBA" id="ARBA00022840"/>
    </source>
</evidence>
<dbReference type="SMART" id="SM01086">
    <property type="entry name" value="ClpB_D2-small"/>
    <property type="match status" value="1"/>
</dbReference>
<feature type="zinc finger region" description="C3H1-type" evidence="3">
    <location>
        <begin position="1"/>
        <end position="25"/>
    </location>
</feature>
<dbReference type="GO" id="GO:0016887">
    <property type="term" value="F:ATP hydrolysis activity"/>
    <property type="evidence" value="ECO:0007669"/>
    <property type="project" value="InterPro"/>
</dbReference>
<gene>
    <name evidence="8" type="primary">LOC108041191</name>
    <name evidence="6" type="synonym">108041191</name>
</gene>
<name>A0A6P4ED93_DRORH</name>
<keyword evidence="3" id="KW-0863">Zinc-finger</keyword>
<dbReference type="Proteomes" id="UP001652680">
    <property type="component" value="Unassembled WGS sequence"/>
</dbReference>
<dbReference type="GO" id="GO:0005524">
    <property type="term" value="F:ATP binding"/>
    <property type="evidence" value="ECO:0007669"/>
    <property type="project" value="UniProtKB-KW"/>
</dbReference>
<dbReference type="Gene3D" id="1.10.8.60">
    <property type="match status" value="1"/>
</dbReference>
<evidence type="ECO:0000259" key="5">
    <source>
        <dbReference type="PROSITE" id="PS50103"/>
    </source>
</evidence>
<dbReference type="AlphaFoldDB" id="A0A6P4ED93"/>
<accession>A0A6P4ED93</accession>
<evidence type="ECO:0000313" key="8">
    <source>
        <dbReference type="RefSeq" id="XP_016974514.1"/>
    </source>
</evidence>
<keyword evidence="2" id="KW-0067">ATP-binding</keyword>
<protein>
    <submittedName>
        <fullName evidence="8">ATP-dependent Clp protease ATP-binding subunit ClpX-like isoform X1</fullName>
    </submittedName>
</protein>
<dbReference type="PANTHER" id="PTHR48102:SF7">
    <property type="entry name" value="ATP-DEPENDENT CLP PROTEASE ATP-BINDING SUBUNIT CLPX-LIKE, MITOCHONDRIAL"/>
    <property type="match status" value="1"/>
</dbReference>
<feature type="region of interest" description="Disordered" evidence="4">
    <location>
        <begin position="644"/>
        <end position="664"/>
    </location>
</feature>
<dbReference type="GO" id="GO:0051603">
    <property type="term" value="P:proteolysis involved in protein catabolic process"/>
    <property type="evidence" value="ECO:0007669"/>
    <property type="project" value="TreeGrafter"/>
</dbReference>
<dbReference type="GO" id="GO:0005759">
    <property type="term" value="C:mitochondrial matrix"/>
    <property type="evidence" value="ECO:0007669"/>
    <property type="project" value="TreeGrafter"/>
</dbReference>
<dbReference type="SMART" id="SM00382">
    <property type="entry name" value="AAA"/>
    <property type="match status" value="1"/>
</dbReference>